<evidence type="ECO:0000313" key="7">
    <source>
        <dbReference type="EMBL" id="CAF1564906.1"/>
    </source>
</evidence>
<evidence type="ECO:0000256" key="2">
    <source>
        <dbReference type="ARBA" id="ARBA00022833"/>
    </source>
</evidence>
<dbReference type="Gene3D" id="2.10.110.10">
    <property type="entry name" value="Cysteine Rich Protein"/>
    <property type="match status" value="1"/>
</dbReference>
<name>A0A815C4H6_9BILA</name>
<evidence type="ECO:0000256" key="4">
    <source>
        <dbReference type="PROSITE-ProRule" id="PRU00125"/>
    </source>
</evidence>
<keyword evidence="8" id="KW-1185">Reference proteome</keyword>
<gene>
    <name evidence="6" type="ORF">BJG266_LOCUS31260</name>
    <name evidence="7" type="ORF">QVE165_LOCUS48248</name>
</gene>
<keyword evidence="2 4" id="KW-0862">Zinc</keyword>
<dbReference type="OrthoDB" id="9981856at2759"/>
<organism evidence="6 9">
    <name type="scientific">Adineta steineri</name>
    <dbReference type="NCBI Taxonomy" id="433720"/>
    <lineage>
        <taxon>Eukaryota</taxon>
        <taxon>Metazoa</taxon>
        <taxon>Spiralia</taxon>
        <taxon>Gnathifera</taxon>
        <taxon>Rotifera</taxon>
        <taxon>Eurotatoria</taxon>
        <taxon>Bdelloidea</taxon>
        <taxon>Adinetida</taxon>
        <taxon>Adinetidae</taxon>
        <taxon>Adineta</taxon>
    </lineage>
</organism>
<evidence type="ECO:0000256" key="3">
    <source>
        <dbReference type="ARBA" id="ARBA00023038"/>
    </source>
</evidence>
<evidence type="ECO:0000313" key="6">
    <source>
        <dbReference type="EMBL" id="CAF1282086.1"/>
    </source>
</evidence>
<evidence type="ECO:0000259" key="5">
    <source>
        <dbReference type="PROSITE" id="PS50023"/>
    </source>
</evidence>
<dbReference type="PROSITE" id="PS50023">
    <property type="entry name" value="LIM_DOMAIN_2"/>
    <property type="match status" value="1"/>
</dbReference>
<dbReference type="InterPro" id="IPR001781">
    <property type="entry name" value="Znf_LIM"/>
</dbReference>
<dbReference type="EMBL" id="CAJNOM010000804">
    <property type="protein sequence ID" value="CAF1564906.1"/>
    <property type="molecule type" value="Genomic_DNA"/>
</dbReference>
<dbReference type="Proteomes" id="UP000663832">
    <property type="component" value="Unassembled WGS sequence"/>
</dbReference>
<proteinExistence type="predicted"/>
<protein>
    <recommendedName>
        <fullName evidence="5">LIM zinc-binding domain-containing protein</fullName>
    </recommendedName>
</protein>
<feature type="domain" description="LIM zinc-binding" evidence="5">
    <location>
        <begin position="183"/>
        <end position="255"/>
    </location>
</feature>
<accession>A0A815C4H6</accession>
<evidence type="ECO:0000313" key="9">
    <source>
        <dbReference type="Proteomes" id="UP000663877"/>
    </source>
</evidence>
<sequence>MEEEGEYISKIVLELQPRSLRGYRRLFGIRENKFFKKELFDTNHFTNLFLNQYNNKPIRRGEHIKCCNLIVAVKQIKSAPIKLLGNTQVEFRLRGLPFFKNEENNISVNEEILENKGRLNESFISDIITKTNEASIDIEIKQNYPCYCCECKKSLSPGEYYIKTGNWSRPIVCVSCYELLFTHQCVRCSKSITFDHNSITNDGLAYINYAEHNGLYWHSDCCVCVICLTSLVGKEFCQDQFKNQLFCHEHDPEQF</sequence>
<dbReference type="EMBL" id="CAJNOI010000451">
    <property type="protein sequence ID" value="CAF1282086.1"/>
    <property type="molecule type" value="Genomic_DNA"/>
</dbReference>
<dbReference type="Proteomes" id="UP000663877">
    <property type="component" value="Unassembled WGS sequence"/>
</dbReference>
<keyword evidence="1 4" id="KW-0479">Metal-binding</keyword>
<dbReference type="SUPFAM" id="SSF57716">
    <property type="entry name" value="Glucocorticoid receptor-like (DNA-binding domain)"/>
    <property type="match status" value="1"/>
</dbReference>
<dbReference type="GO" id="GO:0046872">
    <property type="term" value="F:metal ion binding"/>
    <property type="evidence" value="ECO:0007669"/>
    <property type="project" value="UniProtKB-KW"/>
</dbReference>
<dbReference type="SMART" id="SM00132">
    <property type="entry name" value="LIM"/>
    <property type="match status" value="1"/>
</dbReference>
<evidence type="ECO:0000256" key="1">
    <source>
        <dbReference type="ARBA" id="ARBA00022723"/>
    </source>
</evidence>
<keyword evidence="3 4" id="KW-0440">LIM domain</keyword>
<dbReference type="AlphaFoldDB" id="A0A815C4H6"/>
<comment type="caution">
    <text evidence="6">The sequence shown here is derived from an EMBL/GenBank/DDBJ whole genome shotgun (WGS) entry which is preliminary data.</text>
</comment>
<reference evidence="6" key="1">
    <citation type="submission" date="2021-02" db="EMBL/GenBank/DDBJ databases">
        <authorList>
            <person name="Nowell W R."/>
        </authorList>
    </citation>
    <scope>NUCLEOTIDE SEQUENCE</scope>
</reference>
<evidence type="ECO:0000313" key="8">
    <source>
        <dbReference type="Proteomes" id="UP000663832"/>
    </source>
</evidence>